<evidence type="ECO:0000259" key="7">
    <source>
        <dbReference type="Pfam" id="PF04335"/>
    </source>
</evidence>
<feature type="region of interest" description="Disordered" evidence="5">
    <location>
        <begin position="247"/>
        <end position="269"/>
    </location>
</feature>
<accession>A0A2A2SAZ7</accession>
<evidence type="ECO:0000313" key="8">
    <source>
        <dbReference type="EMBL" id="PAX06426.1"/>
    </source>
</evidence>
<sequence>MREQTARSRRTAWTVAGVAAAVAVFEALALAMLLPLKTVQPVTLLVDRQTGYVQALNPLEPRRVGADAALTQSYLAQYVAAREGFDRATVALDYRRVALWSAGRARTEYLARMPATNPESPFQLYPAGTVVAVRVKSVSRLDQGVALVRFDTQVQDRNGRVGVAQPWISVVRYRYVDAPMRLEDRLVNPLGFQVTGYRRDAEAPPPPSAEVRPLAAAAPVPAPAPAAVVQVVQASPATATVVARPDPVRDTRRPARVASPTPRPAYREQRADVALLRAREVPLSNLPLGSPLTPPAVPVQADPR</sequence>
<organism evidence="8 9">
    <name type="scientific">Sphingomonas lenta</name>
    <dbReference type="NCBI Taxonomy" id="1141887"/>
    <lineage>
        <taxon>Bacteria</taxon>
        <taxon>Pseudomonadati</taxon>
        <taxon>Pseudomonadota</taxon>
        <taxon>Alphaproteobacteria</taxon>
        <taxon>Sphingomonadales</taxon>
        <taxon>Sphingomonadaceae</taxon>
        <taxon>Sphingomonas</taxon>
    </lineage>
</organism>
<dbReference type="Gene3D" id="3.10.450.230">
    <property type="entry name" value="VirB8 protein"/>
    <property type="match status" value="1"/>
</dbReference>
<dbReference type="OrthoDB" id="7366154at2"/>
<comment type="subcellular location">
    <subcellularLocation>
        <location evidence="1">Membrane</location>
        <topology evidence="1">Single-pass membrane protein</topology>
    </subcellularLocation>
</comment>
<feature type="region of interest" description="Disordered" evidence="5">
    <location>
        <begin position="284"/>
        <end position="304"/>
    </location>
</feature>
<keyword evidence="4 6" id="KW-0472">Membrane</keyword>
<dbReference type="InterPro" id="IPR032710">
    <property type="entry name" value="NTF2-like_dom_sf"/>
</dbReference>
<name>A0A2A2SAZ7_9SPHN</name>
<evidence type="ECO:0000256" key="1">
    <source>
        <dbReference type="ARBA" id="ARBA00004167"/>
    </source>
</evidence>
<dbReference type="InterPro" id="IPR007430">
    <property type="entry name" value="VirB8"/>
</dbReference>
<evidence type="ECO:0000256" key="2">
    <source>
        <dbReference type="ARBA" id="ARBA00022692"/>
    </source>
</evidence>
<keyword evidence="2 6" id="KW-0812">Transmembrane</keyword>
<evidence type="ECO:0000256" key="5">
    <source>
        <dbReference type="SAM" id="MobiDB-lite"/>
    </source>
</evidence>
<dbReference type="Pfam" id="PF04335">
    <property type="entry name" value="VirB8"/>
    <property type="match status" value="1"/>
</dbReference>
<evidence type="ECO:0000256" key="6">
    <source>
        <dbReference type="SAM" id="Phobius"/>
    </source>
</evidence>
<evidence type="ECO:0000256" key="4">
    <source>
        <dbReference type="ARBA" id="ARBA00023136"/>
    </source>
</evidence>
<reference evidence="9" key="1">
    <citation type="submission" date="2017-09" db="EMBL/GenBank/DDBJ databases">
        <authorList>
            <person name="Feng G."/>
            <person name="Zhu H."/>
        </authorList>
    </citation>
    <scope>NUCLEOTIDE SEQUENCE [LARGE SCALE GENOMIC DNA]</scope>
    <source>
        <strain evidence="9">1PNM-20</strain>
    </source>
</reference>
<feature type="domain" description="Bacterial virulence protein VirB8" evidence="7">
    <location>
        <begin position="3"/>
        <end position="202"/>
    </location>
</feature>
<keyword evidence="3 6" id="KW-1133">Transmembrane helix</keyword>
<dbReference type="GO" id="GO:0016020">
    <property type="term" value="C:membrane"/>
    <property type="evidence" value="ECO:0007669"/>
    <property type="project" value="UniProtKB-SubCell"/>
</dbReference>
<dbReference type="Proteomes" id="UP000218151">
    <property type="component" value="Unassembled WGS sequence"/>
</dbReference>
<dbReference type="CDD" id="cd16424">
    <property type="entry name" value="VirB8"/>
    <property type="match status" value="1"/>
</dbReference>
<dbReference type="SUPFAM" id="SSF54427">
    <property type="entry name" value="NTF2-like"/>
    <property type="match status" value="1"/>
</dbReference>
<evidence type="ECO:0000256" key="3">
    <source>
        <dbReference type="ARBA" id="ARBA00022989"/>
    </source>
</evidence>
<proteinExistence type="predicted"/>
<evidence type="ECO:0000313" key="9">
    <source>
        <dbReference type="Proteomes" id="UP000218151"/>
    </source>
</evidence>
<gene>
    <name evidence="8" type="ORF">CKY28_17515</name>
</gene>
<keyword evidence="9" id="KW-1185">Reference proteome</keyword>
<dbReference type="AlphaFoldDB" id="A0A2A2SAZ7"/>
<protein>
    <recommendedName>
        <fullName evidence="7">Bacterial virulence protein VirB8 domain-containing protein</fullName>
    </recommendedName>
</protein>
<comment type="caution">
    <text evidence="8">The sequence shown here is derived from an EMBL/GenBank/DDBJ whole genome shotgun (WGS) entry which is preliminary data.</text>
</comment>
<feature type="transmembrane region" description="Helical" evidence="6">
    <location>
        <begin position="12"/>
        <end position="34"/>
    </location>
</feature>
<dbReference type="EMBL" id="NSLI01000007">
    <property type="protein sequence ID" value="PAX06426.1"/>
    <property type="molecule type" value="Genomic_DNA"/>
</dbReference>